<dbReference type="SUPFAM" id="SSF53613">
    <property type="entry name" value="Ribokinase-like"/>
    <property type="match status" value="1"/>
</dbReference>
<dbReference type="STRING" id="868595.Desca_0488"/>
<feature type="binding site" evidence="17">
    <location>
        <position position="337"/>
    </location>
    <ligand>
        <name>(6S)-NADPHX</name>
        <dbReference type="ChEBI" id="CHEBI:64076"/>
    </ligand>
</feature>
<evidence type="ECO:0000256" key="19">
    <source>
        <dbReference type="PIRNR" id="PIRNR017184"/>
    </source>
</evidence>
<dbReference type="GO" id="GO:0046496">
    <property type="term" value="P:nicotinamide nucleotide metabolic process"/>
    <property type="evidence" value="ECO:0007669"/>
    <property type="project" value="UniProtKB-UniRule"/>
</dbReference>
<evidence type="ECO:0000256" key="10">
    <source>
        <dbReference type="ARBA" id="ARBA00023027"/>
    </source>
</evidence>
<feature type="binding site" evidence="18">
    <location>
        <position position="167"/>
    </location>
    <ligand>
        <name>K(+)</name>
        <dbReference type="ChEBI" id="CHEBI:29103"/>
    </ligand>
</feature>
<dbReference type="PIRSF" id="PIRSF017184">
    <property type="entry name" value="Nnr"/>
    <property type="match status" value="1"/>
</dbReference>
<evidence type="ECO:0000256" key="8">
    <source>
        <dbReference type="ARBA" id="ARBA00022857"/>
    </source>
</evidence>
<evidence type="ECO:0000256" key="2">
    <source>
        <dbReference type="ARBA" id="ARBA00000909"/>
    </source>
</evidence>
<dbReference type="Gene3D" id="3.40.1190.20">
    <property type="match status" value="1"/>
</dbReference>
<protein>
    <recommendedName>
        <fullName evidence="19">Bifunctional NAD(P)H-hydrate repair enzyme</fullName>
    </recommendedName>
    <alternativeName>
        <fullName evidence="19">Nicotinamide nucleotide repair protein</fullName>
    </alternativeName>
    <domain>
        <recommendedName>
            <fullName evidence="19">ADP-dependent (S)-NAD(P)H-hydrate dehydratase</fullName>
            <ecNumber evidence="19">4.2.1.136</ecNumber>
        </recommendedName>
        <alternativeName>
            <fullName evidence="19">ADP-dependent NAD(P)HX dehydratase</fullName>
        </alternativeName>
    </domain>
    <domain>
        <recommendedName>
            <fullName evidence="19">NAD(P)H-hydrate epimerase</fullName>
            <ecNumber evidence="19">5.1.99.6</ecNumber>
        </recommendedName>
    </domain>
</protein>
<dbReference type="HAMAP" id="MF_01966">
    <property type="entry name" value="NADHX_epimerase"/>
    <property type="match status" value="1"/>
</dbReference>
<comment type="function">
    <text evidence="18">Catalyzes the epimerization of the S- and R-forms of NAD(P)HX, a damaged form of NAD(P)H that is a result of enzymatic or heat-dependent hydration. This is a prerequisite for the S-specific NAD(P)H-hydrate dehydratase to allow the repair of both epimers of NAD(P)HX.</text>
</comment>
<evidence type="ECO:0000256" key="3">
    <source>
        <dbReference type="ARBA" id="ARBA00006001"/>
    </source>
</evidence>
<evidence type="ECO:0000256" key="14">
    <source>
        <dbReference type="ARBA" id="ARBA00025153"/>
    </source>
</evidence>
<dbReference type="Pfam" id="PF01256">
    <property type="entry name" value="Carb_kinase"/>
    <property type="match status" value="1"/>
</dbReference>
<dbReference type="InterPro" id="IPR036652">
    <property type="entry name" value="YjeF_N_dom_sf"/>
</dbReference>
<dbReference type="PANTHER" id="PTHR12592">
    <property type="entry name" value="ATP-DEPENDENT (S)-NAD(P)H-HYDRATE DEHYDRATASE FAMILY MEMBER"/>
    <property type="match status" value="1"/>
</dbReference>
<feature type="binding site" evidence="18">
    <location>
        <position position="164"/>
    </location>
    <ligand>
        <name>(6S)-NADPHX</name>
        <dbReference type="ChEBI" id="CHEBI:64076"/>
    </ligand>
</feature>
<keyword evidence="6 17" id="KW-0547">Nucleotide-binding</keyword>
<comment type="similarity">
    <text evidence="18">Belongs to the NnrE/AIBP family.</text>
</comment>
<keyword evidence="8 17" id="KW-0521">NADP</keyword>
<dbReference type="PROSITE" id="PS51383">
    <property type="entry name" value="YJEF_C_3"/>
    <property type="match status" value="1"/>
</dbReference>
<feature type="binding site" evidence="18">
    <location>
        <begin position="59"/>
        <end position="63"/>
    </location>
    <ligand>
        <name>(6S)-NADPHX</name>
        <dbReference type="ChEBI" id="CHEBI:64076"/>
    </ligand>
</feature>
<comment type="subunit">
    <text evidence="17">Homotetramer.</text>
</comment>
<dbReference type="SUPFAM" id="SSF64153">
    <property type="entry name" value="YjeF N-terminal domain-like"/>
    <property type="match status" value="1"/>
</dbReference>
<dbReference type="InterPro" id="IPR030677">
    <property type="entry name" value="Nnr"/>
</dbReference>
<comment type="catalytic activity">
    <reaction evidence="15 17 19">
        <text>(6S)-NADHX + ADP = AMP + phosphate + NADH + H(+)</text>
        <dbReference type="Rhea" id="RHEA:32223"/>
        <dbReference type="ChEBI" id="CHEBI:15378"/>
        <dbReference type="ChEBI" id="CHEBI:43474"/>
        <dbReference type="ChEBI" id="CHEBI:57945"/>
        <dbReference type="ChEBI" id="CHEBI:64074"/>
        <dbReference type="ChEBI" id="CHEBI:456215"/>
        <dbReference type="ChEBI" id="CHEBI:456216"/>
        <dbReference type="EC" id="4.2.1.136"/>
    </reaction>
</comment>
<evidence type="ECO:0000256" key="5">
    <source>
        <dbReference type="ARBA" id="ARBA00022723"/>
    </source>
</evidence>
<feature type="binding site" evidence="18">
    <location>
        <begin position="135"/>
        <end position="141"/>
    </location>
    <ligand>
        <name>(6S)-NADPHX</name>
        <dbReference type="ChEBI" id="CHEBI:64076"/>
    </ligand>
</feature>
<comment type="catalytic activity">
    <reaction evidence="2 18 19">
        <text>(6R)-NADPHX = (6S)-NADPHX</text>
        <dbReference type="Rhea" id="RHEA:32227"/>
        <dbReference type="ChEBI" id="CHEBI:64076"/>
        <dbReference type="ChEBI" id="CHEBI:64077"/>
        <dbReference type="EC" id="5.1.99.6"/>
    </reaction>
</comment>
<dbReference type="GO" id="GO:0052856">
    <property type="term" value="F:NAD(P)HX epimerase activity"/>
    <property type="evidence" value="ECO:0007669"/>
    <property type="project" value="UniProtKB-UniRule"/>
</dbReference>
<dbReference type="CDD" id="cd01171">
    <property type="entry name" value="YXKO-related"/>
    <property type="match status" value="1"/>
</dbReference>
<evidence type="ECO:0000259" key="21">
    <source>
        <dbReference type="PROSITE" id="PS51385"/>
    </source>
</evidence>
<dbReference type="Proteomes" id="UP000009226">
    <property type="component" value="Chromosome"/>
</dbReference>
<evidence type="ECO:0000256" key="11">
    <source>
        <dbReference type="ARBA" id="ARBA00023235"/>
    </source>
</evidence>
<comment type="function">
    <text evidence="17">Catalyzes the dehydration of the S-form of NAD(P)HX at the expense of ADP, which is converted to AMP. Together with NAD(P)HX epimerase, which catalyzes the epimerization of the S- and R-forms, the enzyme allows the repair of both epimers of NAD(P)HX, a damaged form of NAD(P)H that is a result of enzymatic or heat-dependent hydration.</text>
</comment>
<dbReference type="GO" id="GO:0052855">
    <property type="term" value="F:ADP-dependent NAD(P)H-hydrate dehydratase activity"/>
    <property type="evidence" value="ECO:0007669"/>
    <property type="project" value="UniProtKB-UniRule"/>
</dbReference>
<evidence type="ECO:0000256" key="16">
    <source>
        <dbReference type="ARBA" id="ARBA00049209"/>
    </source>
</evidence>
<evidence type="ECO:0000313" key="23">
    <source>
        <dbReference type="Proteomes" id="UP000009226"/>
    </source>
</evidence>
<evidence type="ECO:0000256" key="9">
    <source>
        <dbReference type="ARBA" id="ARBA00022958"/>
    </source>
</evidence>
<dbReference type="HOGENOM" id="CLU_024853_4_1_9"/>
<dbReference type="FunFam" id="3.40.50.10260:FF:000003">
    <property type="entry name" value="Multifunctional fusion protein"/>
    <property type="match status" value="1"/>
</dbReference>
<dbReference type="PANTHER" id="PTHR12592:SF0">
    <property type="entry name" value="ATP-DEPENDENT (S)-NAD(P)H-HYDRATE DEHYDRATASE"/>
    <property type="match status" value="1"/>
</dbReference>
<keyword evidence="7 17" id="KW-0067">ATP-binding</keyword>
<comment type="function">
    <text evidence="14 19">Bifunctional enzyme that catalyzes the epimerization of the S- and R-forms of NAD(P)HX and the dehydration of the S-form of NAD(P)HX at the expense of ADP, which is converted to AMP. This allows the repair of both epimers of NAD(P)HX, a damaged form of NAD(P)H that is a result of enzymatic or heat-dependent hydration.</text>
</comment>
<feature type="domain" description="YjeF C-terminal" evidence="20">
    <location>
        <begin position="231"/>
        <end position="514"/>
    </location>
</feature>
<comment type="cofactor">
    <cofactor evidence="17">
        <name>Mg(2+)</name>
        <dbReference type="ChEBI" id="CHEBI:18420"/>
    </cofactor>
</comment>
<dbReference type="PROSITE" id="PS51385">
    <property type="entry name" value="YJEF_N"/>
    <property type="match status" value="1"/>
</dbReference>
<feature type="binding site" evidence="18">
    <location>
        <position position="131"/>
    </location>
    <ligand>
        <name>K(+)</name>
        <dbReference type="ChEBI" id="CHEBI:29103"/>
    </ligand>
</feature>
<proteinExistence type="inferred from homology"/>
<feature type="binding site" evidence="17">
    <location>
        <begin position="425"/>
        <end position="429"/>
    </location>
    <ligand>
        <name>AMP</name>
        <dbReference type="ChEBI" id="CHEBI:456215"/>
    </ligand>
</feature>
<comment type="catalytic activity">
    <reaction evidence="16 17 19">
        <text>(6S)-NADPHX + ADP = AMP + phosphate + NADPH + H(+)</text>
        <dbReference type="Rhea" id="RHEA:32235"/>
        <dbReference type="ChEBI" id="CHEBI:15378"/>
        <dbReference type="ChEBI" id="CHEBI:43474"/>
        <dbReference type="ChEBI" id="CHEBI:57783"/>
        <dbReference type="ChEBI" id="CHEBI:64076"/>
        <dbReference type="ChEBI" id="CHEBI:456215"/>
        <dbReference type="ChEBI" id="CHEBI:456216"/>
        <dbReference type="EC" id="4.2.1.136"/>
    </reaction>
</comment>
<dbReference type="InterPro" id="IPR029056">
    <property type="entry name" value="Ribokinase-like"/>
</dbReference>
<dbReference type="NCBIfam" id="TIGR00196">
    <property type="entry name" value="yjeF_cterm"/>
    <property type="match status" value="1"/>
</dbReference>
<dbReference type="InterPro" id="IPR000631">
    <property type="entry name" value="CARKD"/>
</dbReference>
<evidence type="ECO:0000256" key="7">
    <source>
        <dbReference type="ARBA" id="ARBA00022840"/>
    </source>
</evidence>
<dbReference type="Gene3D" id="3.40.50.10260">
    <property type="entry name" value="YjeF N-terminal domain"/>
    <property type="match status" value="1"/>
</dbReference>
<dbReference type="InterPro" id="IPR004443">
    <property type="entry name" value="YjeF_N_dom"/>
</dbReference>
<evidence type="ECO:0000256" key="15">
    <source>
        <dbReference type="ARBA" id="ARBA00048238"/>
    </source>
</evidence>
<dbReference type="EC" id="4.2.1.136" evidence="19"/>
<keyword evidence="13" id="KW-0511">Multifunctional enzyme</keyword>
<evidence type="ECO:0000256" key="4">
    <source>
        <dbReference type="ARBA" id="ARBA00009524"/>
    </source>
</evidence>
<evidence type="ECO:0000256" key="17">
    <source>
        <dbReference type="HAMAP-Rule" id="MF_01965"/>
    </source>
</evidence>
<feature type="binding site" evidence="17">
    <location>
        <position position="388"/>
    </location>
    <ligand>
        <name>(6S)-NADPHX</name>
        <dbReference type="ChEBI" id="CHEBI:64076"/>
    </ligand>
</feature>
<keyword evidence="10 17" id="KW-0520">NAD</keyword>
<evidence type="ECO:0000256" key="6">
    <source>
        <dbReference type="ARBA" id="ARBA00022741"/>
    </source>
</evidence>
<sequence>MRVVTAAEMRQIDQTAIKQHGIPGIVLMENAGLRVVEVIEGILGDVRDQVFSIIVGKGNNGGDGLVVARHLLNRGAQVKVLLMADPADFQGDARVNLNIWQNMGQPVYQVNQVNGINIIKVALLNTSMVIDALYGTGFHGVVNEKVGRIIELINDSHIPVVAVDIPSGLEADTGQVNGPCIKADHTVTFGLPKIGLVVEPGASYTGQLHIVDISLPRALTEAGHLQKYLLTGETVARWLPPRQSTGHKGTYGRVLVVAGSRGMVGAARLTTRGTLRAGAGLVTLALPAGLQPVAAASLDEAMSLALPETPEGTLAIGAAGVILETCRQVDVLALGPGLSTHPETAAMVKSLLPELEVPTVLDADALNALVGDVDMLGEAKAPLIITPHPGEMARLLDLQVAEVQENRIDLALAAARKWRVVVVLKGARTIVASPNGNIYINPTGNPGMATGGSGDALTGIIAGLLGQGLNPEQAAAAGVYLHGRAGDLAAEQLGQVSLLAGDIISFLPDVFKELENSFVPVR</sequence>
<keyword evidence="23" id="KW-1185">Reference proteome</keyword>
<dbReference type="AlphaFoldDB" id="F6B7D1"/>
<feature type="binding site" evidence="17">
    <location>
        <position position="266"/>
    </location>
    <ligand>
        <name>(6S)-NADPHX</name>
        <dbReference type="ChEBI" id="CHEBI:64076"/>
    </ligand>
</feature>
<dbReference type="GO" id="GO:0046872">
    <property type="term" value="F:metal ion binding"/>
    <property type="evidence" value="ECO:0007669"/>
    <property type="project" value="UniProtKB-UniRule"/>
</dbReference>
<name>F6B7D1_DESCC</name>
<evidence type="ECO:0000256" key="1">
    <source>
        <dbReference type="ARBA" id="ARBA00000013"/>
    </source>
</evidence>
<dbReference type="EC" id="5.1.99.6" evidence="19"/>
<reference evidence="22" key="1">
    <citation type="submission" date="2011-05" db="EMBL/GenBank/DDBJ databases">
        <title>Complete sequence of Desulfotomaculum carboxydivorans CO-1-SRB.</title>
        <authorList>
            <consortium name="US DOE Joint Genome Institute"/>
            <person name="Lucas S."/>
            <person name="Han J."/>
            <person name="Lapidus A."/>
            <person name="Cheng J.-F."/>
            <person name="Goodwin L."/>
            <person name="Pitluck S."/>
            <person name="Peters L."/>
            <person name="Mikhailova N."/>
            <person name="Lu M."/>
            <person name="Han C."/>
            <person name="Tapia R."/>
            <person name="Land M."/>
            <person name="Hauser L."/>
            <person name="Kyrpides N."/>
            <person name="Ivanova N."/>
            <person name="Pagani I."/>
            <person name="Stams A."/>
            <person name="Plugge C."/>
            <person name="Muyzer G."/>
            <person name="Kuever J."/>
            <person name="Parshina S."/>
            <person name="Ivanova A."/>
            <person name="Nazina T."/>
            <person name="Woyke T."/>
        </authorList>
    </citation>
    <scope>NUCLEOTIDE SEQUENCE [LARGE SCALE GENOMIC DNA]</scope>
    <source>
        <strain evidence="22">CO-1-SRB</strain>
    </source>
</reference>
<evidence type="ECO:0000256" key="12">
    <source>
        <dbReference type="ARBA" id="ARBA00023239"/>
    </source>
</evidence>
<dbReference type="EMBL" id="CP002736">
    <property type="protein sequence ID" value="AEF93381.1"/>
    <property type="molecule type" value="Genomic_DNA"/>
</dbReference>
<keyword evidence="11 18" id="KW-0413">Isomerase</keyword>
<dbReference type="KEGG" id="dca:Desca_0488"/>
<comment type="similarity">
    <text evidence="3 19">In the N-terminal section; belongs to the NnrE/AIBP family.</text>
</comment>
<evidence type="ECO:0000256" key="13">
    <source>
        <dbReference type="ARBA" id="ARBA00023268"/>
    </source>
</evidence>
<accession>F6B7D1</accession>
<comment type="catalytic activity">
    <reaction evidence="1 18 19">
        <text>(6R)-NADHX = (6S)-NADHX</text>
        <dbReference type="Rhea" id="RHEA:32215"/>
        <dbReference type="ChEBI" id="CHEBI:64074"/>
        <dbReference type="ChEBI" id="CHEBI:64075"/>
        <dbReference type="EC" id="5.1.99.6"/>
    </reaction>
</comment>
<dbReference type="Pfam" id="PF03853">
    <property type="entry name" value="YjeF_N"/>
    <property type="match status" value="1"/>
</dbReference>
<feature type="binding site" evidence="18">
    <location>
        <position position="60"/>
    </location>
    <ligand>
        <name>K(+)</name>
        <dbReference type="ChEBI" id="CHEBI:29103"/>
    </ligand>
</feature>
<comment type="cofactor">
    <cofactor evidence="18 19">
        <name>K(+)</name>
        <dbReference type="ChEBI" id="CHEBI:29103"/>
    </cofactor>
    <text evidence="18 19">Binds 1 potassium ion per subunit.</text>
</comment>
<dbReference type="RefSeq" id="WP_013809650.1">
    <property type="nucleotide sequence ID" value="NC_015565.1"/>
</dbReference>
<keyword evidence="9 18" id="KW-0630">Potassium</keyword>
<dbReference type="eggNOG" id="COG0062">
    <property type="taxonomic scope" value="Bacteria"/>
</dbReference>
<feature type="binding site" evidence="17">
    <location>
        <position position="455"/>
    </location>
    <ligand>
        <name>(6S)-NADPHX</name>
        <dbReference type="ChEBI" id="CHEBI:64076"/>
    </ligand>
</feature>
<dbReference type="GO" id="GO:0005524">
    <property type="term" value="F:ATP binding"/>
    <property type="evidence" value="ECO:0007669"/>
    <property type="project" value="UniProtKB-UniRule"/>
</dbReference>
<dbReference type="GO" id="GO:0110051">
    <property type="term" value="P:metabolite repair"/>
    <property type="evidence" value="ECO:0007669"/>
    <property type="project" value="TreeGrafter"/>
</dbReference>
<dbReference type="NCBIfam" id="TIGR00197">
    <property type="entry name" value="yjeF_nterm"/>
    <property type="match status" value="1"/>
</dbReference>
<feature type="binding site" evidence="17">
    <location>
        <position position="454"/>
    </location>
    <ligand>
        <name>AMP</name>
        <dbReference type="ChEBI" id="CHEBI:456215"/>
    </ligand>
</feature>
<comment type="caution">
    <text evidence="18">Lacks conserved residue(s) required for the propagation of feature annotation.</text>
</comment>
<dbReference type="eggNOG" id="COG0063">
    <property type="taxonomic scope" value="Bacteria"/>
</dbReference>
<keyword evidence="5 18" id="KW-0479">Metal-binding</keyword>
<evidence type="ECO:0000256" key="18">
    <source>
        <dbReference type="HAMAP-Rule" id="MF_01966"/>
    </source>
</evidence>
<feature type="domain" description="YjeF N-terminal" evidence="21">
    <location>
        <begin position="9"/>
        <end position="221"/>
    </location>
</feature>
<organism evidence="22 23">
    <name type="scientific">Desulfotomaculum nigrificans (strain DSM 14880 / VKM B-2319 / CO-1-SRB)</name>
    <name type="common">Desulfotomaculum carboxydivorans</name>
    <dbReference type="NCBI Taxonomy" id="868595"/>
    <lineage>
        <taxon>Bacteria</taxon>
        <taxon>Bacillati</taxon>
        <taxon>Bacillota</taxon>
        <taxon>Clostridia</taxon>
        <taxon>Eubacteriales</taxon>
        <taxon>Desulfotomaculaceae</taxon>
        <taxon>Desulfotomaculum</taxon>
    </lineage>
</organism>
<gene>
    <name evidence="17" type="primary">nnrD</name>
    <name evidence="18" type="synonym">nnrE</name>
    <name evidence="22" type="ordered locus">Desca_0488</name>
</gene>
<comment type="similarity">
    <text evidence="17">Belongs to the NnrD/CARKD family.</text>
</comment>
<evidence type="ECO:0000259" key="20">
    <source>
        <dbReference type="PROSITE" id="PS51383"/>
    </source>
</evidence>
<comment type="similarity">
    <text evidence="4 19">In the C-terminal section; belongs to the NnrD/CARKD family.</text>
</comment>
<evidence type="ECO:0000313" key="22">
    <source>
        <dbReference type="EMBL" id="AEF93381.1"/>
    </source>
</evidence>
<dbReference type="HAMAP" id="MF_01965">
    <property type="entry name" value="NADHX_dehydratase"/>
    <property type="match status" value="1"/>
</dbReference>
<keyword evidence="12 17" id="KW-0456">Lyase</keyword>